<dbReference type="OMA" id="CAKNSDP"/>
<organism evidence="4 5">
    <name type="scientific">Ceratopteris richardii</name>
    <name type="common">Triangle waterfern</name>
    <dbReference type="NCBI Taxonomy" id="49495"/>
    <lineage>
        <taxon>Eukaryota</taxon>
        <taxon>Viridiplantae</taxon>
        <taxon>Streptophyta</taxon>
        <taxon>Embryophyta</taxon>
        <taxon>Tracheophyta</taxon>
        <taxon>Polypodiopsida</taxon>
        <taxon>Polypodiidae</taxon>
        <taxon>Polypodiales</taxon>
        <taxon>Pteridineae</taxon>
        <taxon>Pteridaceae</taxon>
        <taxon>Parkerioideae</taxon>
        <taxon>Ceratopteris</taxon>
    </lineage>
</organism>
<sequence length="706" mass="79264">MELALVRDHTVPDRQQHIRLKLHFEDKNILSPRQIHEGLCDCWFLMDGNLHTIAELSAHIMVAFGLRSSCPHGVFLQMENFTLPPSQPIQLLKDKDLVSVKKKGVIFEAHEQLEHAFSSSFDTIERIAPLGVKADALKEFERETGGYESEEEEENNALQKFAKETDGRLLKPNLRNSREKKRKRQNPERTEDQGLELVPYKVDVDGEKEKGKRKKKQRLEKQPAGTEDLEISTERKEWEVQKREIIEGPQSVIVSEKMKKKRDKYKGHKAESNKAVTNGDNKPILKGGDITINEHDDGEEEIVVDKRLSVREKGNQQSSGTHQEEGEILKKCSRSTLRKKAKRRWRREHLGSGAQAICKSEGDLAKPISEKGDAERTCVSLANKREDDGDAEEERLPRVVRPGHIRFQASEEDDDDHFESQTTPLQPSLGWTSGISKRKGQSWGQERTNRGYSSFQITASEGMDNDAHYLTVETLPALEGEPQPGDVIAYRILQLTSAGCPELSEYQVGEVLEFESQSGRLKLTDVAKYKVHKLNDFNPYEDGVLETDTSCLAEILLVERTSNKTSEKLESINQANTQTISEKANTNLKSDNAVGSDSMDVSNALLVASTTESPVAGWAEISEALQRKREELENKGTKGVASVPFKNGDSQEQGSGGIIAMDTEKVNTKDRDGLVVRKPLTDGHRWHRRAGGLGSTMAFLRSQNTV</sequence>
<feature type="compositionally biased region" description="Basic and acidic residues" evidence="1">
    <location>
        <begin position="303"/>
        <end position="314"/>
    </location>
</feature>
<dbReference type="OrthoDB" id="74813at2759"/>
<dbReference type="GO" id="GO:0015030">
    <property type="term" value="C:Cajal body"/>
    <property type="evidence" value="ECO:0007669"/>
    <property type="project" value="TreeGrafter"/>
</dbReference>
<dbReference type="Pfam" id="PF15862">
    <property type="entry name" value="Coilin_N"/>
    <property type="match status" value="1"/>
</dbReference>
<feature type="compositionally biased region" description="Basic residues" evidence="1">
    <location>
        <begin position="258"/>
        <end position="267"/>
    </location>
</feature>
<gene>
    <name evidence="4" type="ORF">KP509_31G019000</name>
</gene>
<dbReference type="EMBL" id="CM035436">
    <property type="protein sequence ID" value="KAH7288249.1"/>
    <property type="molecule type" value="Genomic_DNA"/>
</dbReference>
<dbReference type="InterPro" id="IPR031722">
    <property type="entry name" value="Coilin_N"/>
</dbReference>
<evidence type="ECO:0000313" key="5">
    <source>
        <dbReference type="Proteomes" id="UP000825935"/>
    </source>
</evidence>
<evidence type="ECO:0000259" key="3">
    <source>
        <dbReference type="Pfam" id="PF23086"/>
    </source>
</evidence>
<proteinExistence type="predicted"/>
<dbReference type="Pfam" id="PF23086">
    <property type="entry name" value="Tudor_Coilin"/>
    <property type="match status" value="1"/>
</dbReference>
<feature type="domain" description="Coilin tudor" evidence="3">
    <location>
        <begin position="471"/>
        <end position="559"/>
    </location>
</feature>
<dbReference type="GO" id="GO:0030620">
    <property type="term" value="F:U2 snRNA binding"/>
    <property type="evidence" value="ECO:0007669"/>
    <property type="project" value="TreeGrafter"/>
</dbReference>
<evidence type="ECO:0000259" key="2">
    <source>
        <dbReference type="Pfam" id="PF15862"/>
    </source>
</evidence>
<dbReference type="InterPro" id="IPR056398">
    <property type="entry name" value="Tudor_Coilin"/>
</dbReference>
<feature type="domain" description="Coilin N-terminal" evidence="2">
    <location>
        <begin position="18"/>
        <end position="183"/>
    </location>
</feature>
<protein>
    <recommendedName>
        <fullName evidence="6">Coilin</fullName>
    </recommendedName>
</protein>
<dbReference type="PANTHER" id="PTHR15197">
    <property type="entry name" value="COILIN P80"/>
    <property type="match status" value="1"/>
</dbReference>
<dbReference type="Proteomes" id="UP000825935">
    <property type="component" value="Chromosome 31"/>
</dbReference>
<name>A0A8T2QW40_CERRI</name>
<dbReference type="PANTHER" id="PTHR15197:SF0">
    <property type="entry name" value="COILIN"/>
    <property type="match status" value="1"/>
</dbReference>
<evidence type="ECO:0008006" key="6">
    <source>
        <dbReference type="Google" id="ProtNLM"/>
    </source>
</evidence>
<feature type="region of interest" description="Disordered" evidence="1">
    <location>
        <begin position="143"/>
        <end position="233"/>
    </location>
</feature>
<evidence type="ECO:0000256" key="1">
    <source>
        <dbReference type="SAM" id="MobiDB-lite"/>
    </source>
</evidence>
<feature type="compositionally biased region" description="Polar residues" evidence="1">
    <location>
        <begin position="420"/>
        <end position="435"/>
    </location>
</feature>
<dbReference type="GO" id="GO:0030619">
    <property type="term" value="F:U1 snRNA binding"/>
    <property type="evidence" value="ECO:0007669"/>
    <property type="project" value="TreeGrafter"/>
</dbReference>
<feature type="region of interest" description="Disordered" evidence="1">
    <location>
        <begin position="409"/>
        <end position="449"/>
    </location>
</feature>
<accession>A0A8T2QW40</accession>
<feature type="region of interest" description="Disordered" evidence="1">
    <location>
        <begin position="256"/>
        <end position="332"/>
    </location>
</feature>
<dbReference type="AlphaFoldDB" id="A0A8T2QW40"/>
<dbReference type="GO" id="GO:0000387">
    <property type="term" value="P:spliceosomal snRNP assembly"/>
    <property type="evidence" value="ECO:0007669"/>
    <property type="project" value="TreeGrafter"/>
</dbReference>
<comment type="caution">
    <text evidence="4">The sequence shown here is derived from an EMBL/GenBank/DDBJ whole genome shotgun (WGS) entry which is preliminary data.</text>
</comment>
<reference evidence="4" key="1">
    <citation type="submission" date="2021-08" db="EMBL/GenBank/DDBJ databases">
        <title>WGS assembly of Ceratopteris richardii.</title>
        <authorList>
            <person name="Marchant D.B."/>
            <person name="Chen G."/>
            <person name="Jenkins J."/>
            <person name="Shu S."/>
            <person name="Leebens-Mack J."/>
            <person name="Grimwood J."/>
            <person name="Schmutz J."/>
            <person name="Soltis P."/>
            <person name="Soltis D."/>
            <person name="Chen Z.-H."/>
        </authorList>
    </citation>
    <scope>NUCLEOTIDE SEQUENCE</scope>
    <source>
        <strain evidence="4">Whitten #5841</strain>
        <tissue evidence="4">Leaf</tissue>
    </source>
</reference>
<feature type="region of interest" description="Disordered" evidence="1">
    <location>
        <begin position="635"/>
        <end position="662"/>
    </location>
</feature>
<keyword evidence="5" id="KW-1185">Reference proteome</keyword>
<dbReference type="InterPro" id="IPR024822">
    <property type="entry name" value="Coilin"/>
</dbReference>
<evidence type="ECO:0000313" key="4">
    <source>
        <dbReference type="EMBL" id="KAH7288249.1"/>
    </source>
</evidence>